<dbReference type="EMBL" id="BGPR01041624">
    <property type="protein sequence ID" value="GBO17919.1"/>
    <property type="molecule type" value="Genomic_DNA"/>
</dbReference>
<sequence length="119" mass="13329">MGSNEKDVALRRVSLRVTAPLLYSPGKRDPDSLSDGFSFTNTWCPPMGPMRRQKVVANNGERLMKLAKEVPFPESSGRAAGKLCSVHLNGIPQKRWGRVSLKLEWVEQGVVDDLMFQMK</sequence>
<keyword evidence="2" id="KW-1185">Reference proteome</keyword>
<dbReference type="Proteomes" id="UP000499080">
    <property type="component" value="Unassembled WGS sequence"/>
</dbReference>
<evidence type="ECO:0000313" key="1">
    <source>
        <dbReference type="EMBL" id="GBO17919.1"/>
    </source>
</evidence>
<gene>
    <name evidence="1" type="ORF">AVEN_165475_1</name>
</gene>
<organism evidence="1 2">
    <name type="scientific">Araneus ventricosus</name>
    <name type="common">Orbweaver spider</name>
    <name type="synonym">Epeira ventricosa</name>
    <dbReference type="NCBI Taxonomy" id="182803"/>
    <lineage>
        <taxon>Eukaryota</taxon>
        <taxon>Metazoa</taxon>
        <taxon>Ecdysozoa</taxon>
        <taxon>Arthropoda</taxon>
        <taxon>Chelicerata</taxon>
        <taxon>Arachnida</taxon>
        <taxon>Araneae</taxon>
        <taxon>Araneomorphae</taxon>
        <taxon>Entelegynae</taxon>
        <taxon>Araneoidea</taxon>
        <taxon>Araneidae</taxon>
        <taxon>Araneus</taxon>
    </lineage>
</organism>
<reference evidence="1 2" key="1">
    <citation type="journal article" date="2019" name="Sci. Rep.">
        <title>Orb-weaving spider Araneus ventricosus genome elucidates the spidroin gene catalogue.</title>
        <authorList>
            <person name="Kono N."/>
            <person name="Nakamura H."/>
            <person name="Ohtoshi R."/>
            <person name="Moran D.A.P."/>
            <person name="Shinohara A."/>
            <person name="Yoshida Y."/>
            <person name="Fujiwara M."/>
            <person name="Mori M."/>
            <person name="Tomita M."/>
            <person name="Arakawa K."/>
        </authorList>
    </citation>
    <scope>NUCLEOTIDE SEQUENCE [LARGE SCALE GENOMIC DNA]</scope>
</reference>
<comment type="caution">
    <text evidence="1">The sequence shown here is derived from an EMBL/GenBank/DDBJ whole genome shotgun (WGS) entry which is preliminary data.</text>
</comment>
<proteinExistence type="predicted"/>
<dbReference type="AlphaFoldDB" id="A0A4Y2UY32"/>
<accession>A0A4Y2UY32</accession>
<name>A0A4Y2UY32_ARAVE</name>
<protein>
    <submittedName>
        <fullName evidence="1">Uncharacterized protein</fullName>
    </submittedName>
</protein>
<evidence type="ECO:0000313" key="2">
    <source>
        <dbReference type="Proteomes" id="UP000499080"/>
    </source>
</evidence>